<dbReference type="SUPFAM" id="SSF52833">
    <property type="entry name" value="Thioredoxin-like"/>
    <property type="match status" value="1"/>
</dbReference>
<dbReference type="InterPro" id="IPR004045">
    <property type="entry name" value="Glutathione_S-Trfase_N"/>
</dbReference>
<dbReference type="Proteomes" id="UP000053593">
    <property type="component" value="Unassembled WGS sequence"/>
</dbReference>
<dbReference type="Gene3D" id="3.40.30.10">
    <property type="entry name" value="Glutaredoxin"/>
    <property type="match status" value="1"/>
</dbReference>
<proteinExistence type="inferred from homology"/>
<dbReference type="PANTHER" id="PTHR44051:SF8">
    <property type="entry name" value="GLUTATHIONE S-TRANSFERASE GSTA"/>
    <property type="match status" value="1"/>
</dbReference>
<dbReference type="InterPro" id="IPR036282">
    <property type="entry name" value="Glutathione-S-Trfase_C_sf"/>
</dbReference>
<dbReference type="InterPro" id="IPR036249">
    <property type="entry name" value="Thioredoxin-like_sf"/>
</dbReference>
<gene>
    <name evidence="3" type="ORF">GYMLUDRAFT_84258</name>
</gene>
<sequence length="249" mass="28324">MITFYDLDGKIKGAPWSINAWKTRYSLNFKGLPYKTIWLEYPDIEPTMKKIGAPPTTVKHDGSPRYTIPAIYDDSTGVAIADSALIAEYLDKTYPDTPVLIPRGTNALQSAFQELLYWKMKPLFGICVPDVSSRLVNPRSIEYFEKQLALDLGVANLEVMRVSGQAREDRWTKVQEAFGGLHNMLKGGDTWIMGDKPSFVDFVLASIILSVRNLYGKESREYQDMMSWHGGRWNHMMEILDEKYSAVPI</sequence>
<dbReference type="CDD" id="cd03038">
    <property type="entry name" value="GST_N_etherase_LigE"/>
    <property type="match status" value="1"/>
</dbReference>
<organism evidence="3 4">
    <name type="scientific">Collybiopsis luxurians FD-317 M1</name>
    <dbReference type="NCBI Taxonomy" id="944289"/>
    <lineage>
        <taxon>Eukaryota</taxon>
        <taxon>Fungi</taxon>
        <taxon>Dikarya</taxon>
        <taxon>Basidiomycota</taxon>
        <taxon>Agaricomycotina</taxon>
        <taxon>Agaricomycetes</taxon>
        <taxon>Agaricomycetidae</taxon>
        <taxon>Agaricales</taxon>
        <taxon>Marasmiineae</taxon>
        <taxon>Omphalotaceae</taxon>
        <taxon>Collybiopsis</taxon>
        <taxon>Collybiopsis luxurians</taxon>
    </lineage>
</organism>
<protein>
    <recommendedName>
        <fullName evidence="2">GST N-terminal domain-containing protein</fullName>
    </recommendedName>
</protein>
<dbReference type="Gene3D" id="1.20.1050.10">
    <property type="match status" value="1"/>
</dbReference>
<dbReference type="EMBL" id="KN834766">
    <property type="protein sequence ID" value="KIK62808.1"/>
    <property type="molecule type" value="Genomic_DNA"/>
</dbReference>
<evidence type="ECO:0000313" key="4">
    <source>
        <dbReference type="Proteomes" id="UP000053593"/>
    </source>
</evidence>
<dbReference type="HOGENOM" id="CLU_011226_4_0_1"/>
<dbReference type="PANTHER" id="PTHR44051">
    <property type="entry name" value="GLUTATHIONE S-TRANSFERASE-RELATED"/>
    <property type="match status" value="1"/>
</dbReference>
<evidence type="ECO:0000313" key="3">
    <source>
        <dbReference type="EMBL" id="KIK62808.1"/>
    </source>
</evidence>
<dbReference type="InterPro" id="IPR054416">
    <property type="entry name" value="GST_UstS-like_C"/>
</dbReference>
<dbReference type="SUPFAM" id="SSF47616">
    <property type="entry name" value="GST C-terminal domain-like"/>
    <property type="match status" value="1"/>
</dbReference>
<dbReference type="Pfam" id="PF22041">
    <property type="entry name" value="GST_C_7"/>
    <property type="match status" value="1"/>
</dbReference>
<keyword evidence="4" id="KW-1185">Reference proteome</keyword>
<dbReference type="PROSITE" id="PS50404">
    <property type="entry name" value="GST_NTER"/>
    <property type="match status" value="1"/>
</dbReference>
<dbReference type="Pfam" id="PF13409">
    <property type="entry name" value="GST_N_2"/>
    <property type="match status" value="1"/>
</dbReference>
<evidence type="ECO:0000259" key="2">
    <source>
        <dbReference type="PROSITE" id="PS50404"/>
    </source>
</evidence>
<reference evidence="3 4" key="1">
    <citation type="submission" date="2014-04" db="EMBL/GenBank/DDBJ databases">
        <title>Evolutionary Origins and Diversification of the Mycorrhizal Mutualists.</title>
        <authorList>
            <consortium name="DOE Joint Genome Institute"/>
            <consortium name="Mycorrhizal Genomics Consortium"/>
            <person name="Kohler A."/>
            <person name="Kuo A."/>
            <person name="Nagy L.G."/>
            <person name="Floudas D."/>
            <person name="Copeland A."/>
            <person name="Barry K.W."/>
            <person name="Cichocki N."/>
            <person name="Veneault-Fourrey C."/>
            <person name="LaButti K."/>
            <person name="Lindquist E.A."/>
            <person name="Lipzen A."/>
            <person name="Lundell T."/>
            <person name="Morin E."/>
            <person name="Murat C."/>
            <person name="Riley R."/>
            <person name="Ohm R."/>
            <person name="Sun H."/>
            <person name="Tunlid A."/>
            <person name="Henrissat B."/>
            <person name="Grigoriev I.V."/>
            <person name="Hibbett D.S."/>
            <person name="Martin F."/>
        </authorList>
    </citation>
    <scope>NUCLEOTIDE SEQUENCE [LARGE SCALE GENOMIC DNA]</scope>
    <source>
        <strain evidence="3 4">FD-317 M1</strain>
    </source>
</reference>
<dbReference type="OrthoDB" id="4951845at2759"/>
<evidence type="ECO:0000256" key="1">
    <source>
        <dbReference type="ARBA" id="ARBA00007409"/>
    </source>
</evidence>
<feature type="domain" description="GST N-terminal" evidence="2">
    <location>
        <begin position="7"/>
        <end position="98"/>
    </location>
</feature>
<name>A0A0D0D149_9AGAR</name>
<comment type="similarity">
    <text evidence="1">Belongs to the GST superfamily.</text>
</comment>
<accession>A0A0D0D149</accession>
<dbReference type="AlphaFoldDB" id="A0A0D0D149"/>